<gene>
    <name evidence="1" type="ORF">SAMN05216387_1254</name>
</gene>
<evidence type="ECO:0000313" key="1">
    <source>
        <dbReference type="EMBL" id="SEL66215.1"/>
    </source>
</evidence>
<organism evidence="1 2">
    <name type="scientific">Nitrosovibrio tenuis</name>
    <dbReference type="NCBI Taxonomy" id="1233"/>
    <lineage>
        <taxon>Bacteria</taxon>
        <taxon>Pseudomonadati</taxon>
        <taxon>Pseudomonadota</taxon>
        <taxon>Betaproteobacteria</taxon>
        <taxon>Nitrosomonadales</taxon>
        <taxon>Nitrosomonadaceae</taxon>
        <taxon>Nitrosovibrio</taxon>
    </lineage>
</organism>
<dbReference type="Proteomes" id="UP000198620">
    <property type="component" value="Unassembled WGS sequence"/>
</dbReference>
<name>A0A1H7S163_9PROT</name>
<dbReference type="RefSeq" id="WP_090829677.1">
    <property type="nucleotide sequence ID" value="NZ_FOBH01000025.1"/>
</dbReference>
<accession>A0A1H7S163</accession>
<reference evidence="1 2" key="1">
    <citation type="submission" date="2016-10" db="EMBL/GenBank/DDBJ databases">
        <authorList>
            <person name="de Groot N.N."/>
        </authorList>
    </citation>
    <scope>NUCLEOTIDE SEQUENCE [LARGE SCALE GENOMIC DNA]</scope>
    <source>
        <strain evidence="1 2">Nv1</strain>
    </source>
</reference>
<proteinExistence type="predicted"/>
<keyword evidence="2" id="KW-1185">Reference proteome</keyword>
<dbReference type="AlphaFoldDB" id="A0A1H7S163"/>
<dbReference type="OrthoDB" id="8558115at2"/>
<evidence type="ECO:0000313" key="2">
    <source>
        <dbReference type="Proteomes" id="UP000198620"/>
    </source>
</evidence>
<protein>
    <submittedName>
        <fullName evidence="1">Uncharacterized protein</fullName>
    </submittedName>
</protein>
<sequence length="265" mass="30319">MVEPTDAKLRVSGGLTNSFIHCRTCLPEEDFNRLRRAEFTEKENYIHNGQLSGSVTSVIERNSAANTGQSKQAEERKSKERRTAQFVELLEQMRASIRQMEADVKALITSFEKRDGDAWREKLALDILSADDIPQQQSDENINAYRKRLEQHLINEMLHPDGTIKDKYKNDPKYGDYAEWAQKQFHLNSAKAFVAELDDDSTSPQRKEQLFDEMKERGFIQEMVFADRVSNSVDTKASVRDGCDSQHDEMLSQASSSNATLKFLS</sequence>
<dbReference type="EMBL" id="FOBH01000025">
    <property type="protein sequence ID" value="SEL66215.1"/>
    <property type="molecule type" value="Genomic_DNA"/>
</dbReference>